<evidence type="ECO:0000313" key="7">
    <source>
        <dbReference type="EMBL" id="RED46134.1"/>
    </source>
</evidence>
<dbReference type="PANTHER" id="PTHR30086:SF20">
    <property type="entry name" value="ARGININE EXPORTER PROTEIN ARGO-RELATED"/>
    <property type="match status" value="1"/>
</dbReference>
<keyword evidence="8" id="KW-1185">Reference proteome</keyword>
<protein>
    <submittedName>
        <fullName evidence="7">Threonine/homoserine/homoserine lactone efflux protein</fullName>
    </submittedName>
</protein>
<evidence type="ECO:0000256" key="1">
    <source>
        <dbReference type="ARBA" id="ARBA00004651"/>
    </source>
</evidence>
<keyword evidence="2" id="KW-1003">Cell membrane</keyword>
<feature type="transmembrane region" description="Helical" evidence="6">
    <location>
        <begin position="6"/>
        <end position="27"/>
    </location>
</feature>
<dbReference type="GO" id="GO:0005886">
    <property type="term" value="C:plasma membrane"/>
    <property type="evidence" value="ECO:0007669"/>
    <property type="project" value="UniProtKB-SubCell"/>
</dbReference>
<dbReference type="AlphaFoldDB" id="A0A3D9H9G9"/>
<dbReference type="PIRSF" id="PIRSF006324">
    <property type="entry name" value="LeuE"/>
    <property type="match status" value="1"/>
</dbReference>
<feature type="transmembrane region" description="Helical" evidence="6">
    <location>
        <begin position="184"/>
        <end position="202"/>
    </location>
</feature>
<evidence type="ECO:0000256" key="5">
    <source>
        <dbReference type="ARBA" id="ARBA00023136"/>
    </source>
</evidence>
<dbReference type="PANTHER" id="PTHR30086">
    <property type="entry name" value="ARGININE EXPORTER PROTEIN ARGO"/>
    <property type="match status" value="1"/>
</dbReference>
<dbReference type="Pfam" id="PF01810">
    <property type="entry name" value="LysE"/>
    <property type="match status" value="1"/>
</dbReference>
<accession>A0A3D9H9G9</accession>
<dbReference type="EMBL" id="QRDW01000010">
    <property type="protein sequence ID" value="RED46134.1"/>
    <property type="molecule type" value="Genomic_DNA"/>
</dbReference>
<feature type="transmembrane region" description="Helical" evidence="6">
    <location>
        <begin position="69"/>
        <end position="89"/>
    </location>
</feature>
<reference evidence="7 8" key="1">
    <citation type="submission" date="2018-07" db="EMBL/GenBank/DDBJ databases">
        <title>Genomic Encyclopedia of Type Strains, Phase III (KMG-III): the genomes of soil and plant-associated and newly described type strains.</title>
        <authorList>
            <person name="Whitman W."/>
        </authorList>
    </citation>
    <scope>NUCLEOTIDE SEQUENCE [LARGE SCALE GENOMIC DNA]</scope>
    <source>
        <strain evidence="7 8">CECT 8488</strain>
    </source>
</reference>
<feature type="transmembrane region" description="Helical" evidence="6">
    <location>
        <begin position="143"/>
        <end position="172"/>
    </location>
</feature>
<feature type="transmembrane region" description="Helical" evidence="6">
    <location>
        <begin position="109"/>
        <end position="131"/>
    </location>
</feature>
<keyword evidence="5 6" id="KW-0472">Membrane</keyword>
<evidence type="ECO:0000256" key="4">
    <source>
        <dbReference type="ARBA" id="ARBA00022989"/>
    </source>
</evidence>
<evidence type="ECO:0000313" key="8">
    <source>
        <dbReference type="Proteomes" id="UP000256845"/>
    </source>
</evidence>
<comment type="subcellular location">
    <subcellularLocation>
        <location evidence="1">Cell membrane</location>
        <topology evidence="1">Multi-pass membrane protein</topology>
    </subcellularLocation>
</comment>
<comment type="caution">
    <text evidence="7">The sequence shown here is derived from an EMBL/GenBank/DDBJ whole genome shotgun (WGS) entry which is preliminary data.</text>
</comment>
<dbReference type="GO" id="GO:0015171">
    <property type="term" value="F:amino acid transmembrane transporter activity"/>
    <property type="evidence" value="ECO:0007669"/>
    <property type="project" value="TreeGrafter"/>
</dbReference>
<sequence>MTGLETFLIASLALNITPGADMIFVLATALAQGRRTGMVAALGIGVGGLGHTAAATVGLSALLSLSAEAFTLLKIIGAAYLVWLAVQTLRGSGGLSFADGRPVRKKKRIFLDAALVNLLNPKVALFMLAFLPQFVDTAAPNPALQVMFLGALFCFTGTVTLCLVAWFAAPLGQAVRKSARTQRIMRWATAGILAGLGVRLGLTQP</sequence>
<dbReference type="Proteomes" id="UP000256845">
    <property type="component" value="Unassembled WGS sequence"/>
</dbReference>
<keyword evidence="4 6" id="KW-1133">Transmembrane helix</keyword>
<dbReference type="InterPro" id="IPR001123">
    <property type="entry name" value="LeuE-type"/>
</dbReference>
<dbReference type="RefSeq" id="WP_181905443.1">
    <property type="nucleotide sequence ID" value="NZ_QRDW01000010.1"/>
</dbReference>
<organism evidence="7 8">
    <name type="scientific">Aestuariispira insulae</name>
    <dbReference type="NCBI Taxonomy" id="1461337"/>
    <lineage>
        <taxon>Bacteria</taxon>
        <taxon>Pseudomonadati</taxon>
        <taxon>Pseudomonadota</taxon>
        <taxon>Alphaproteobacteria</taxon>
        <taxon>Rhodospirillales</taxon>
        <taxon>Kiloniellaceae</taxon>
        <taxon>Aestuariispira</taxon>
    </lineage>
</organism>
<name>A0A3D9H9G9_9PROT</name>
<gene>
    <name evidence="7" type="ORF">DFP90_11043</name>
</gene>
<evidence type="ECO:0000256" key="3">
    <source>
        <dbReference type="ARBA" id="ARBA00022692"/>
    </source>
</evidence>
<evidence type="ECO:0000256" key="6">
    <source>
        <dbReference type="SAM" id="Phobius"/>
    </source>
</evidence>
<proteinExistence type="predicted"/>
<keyword evidence="3 6" id="KW-0812">Transmembrane</keyword>
<evidence type="ECO:0000256" key="2">
    <source>
        <dbReference type="ARBA" id="ARBA00022475"/>
    </source>
</evidence>
<feature type="transmembrane region" description="Helical" evidence="6">
    <location>
        <begin position="39"/>
        <end position="63"/>
    </location>
</feature>